<feature type="region of interest" description="Disordered" evidence="1">
    <location>
        <begin position="291"/>
        <end position="404"/>
    </location>
</feature>
<dbReference type="EMBL" id="JAANOW010000001">
    <property type="protein sequence ID" value="NIH94483.1"/>
    <property type="molecule type" value="Genomic_DNA"/>
</dbReference>
<proteinExistence type="predicted"/>
<gene>
    <name evidence="2" type="ORF">FHU31_001439</name>
</gene>
<feature type="compositionally biased region" description="Acidic residues" evidence="1">
    <location>
        <begin position="311"/>
        <end position="343"/>
    </location>
</feature>
<dbReference type="InterPro" id="IPR036689">
    <property type="entry name" value="ESAT-6-like_sf"/>
</dbReference>
<sequence>MTGYDVDGALARGGPAVEVLSDYVAACRALGCTVTDPAQLHDAYTAEDGMDLGALDADCAEIAAALGTVEEAARLQESARAALAAAWQGPGADIAAQVIAAHAQSSEQTVSALRRVADTLTELRDDLWHLVTGKVAAVQDIEDRAERAQWWPAARAVTTGAGAQDGASEIVDGKVNPFVTVAIGSDWAEVMESTKRSVRDAYDTAAAGLSADQPVGFGSLGSAGGVTPAAAAPPVDALAPSPASAPVPAPAGDPFSGGLPLGGLGSGMSSVGGGFAGTGQQLADLLGGLFGTGADSIPDEPLDIGERDTDGPEPEPDDDREEDEDDPEDGADEENEGEGEDEPTPVTAEKTEVLGPEPDPPAATPVPQPVPAAPVAAPMAAEPPPEPPRTPCEIAADELPQAGE</sequence>
<evidence type="ECO:0000313" key="3">
    <source>
        <dbReference type="Proteomes" id="UP000547444"/>
    </source>
</evidence>
<name>A0A7X5ZBV9_9MYCO</name>
<organism evidence="2 3">
    <name type="scientific">Mycolicibacterium fluoranthenivorans</name>
    <dbReference type="NCBI Taxonomy" id="258505"/>
    <lineage>
        <taxon>Bacteria</taxon>
        <taxon>Bacillati</taxon>
        <taxon>Actinomycetota</taxon>
        <taxon>Actinomycetes</taxon>
        <taxon>Mycobacteriales</taxon>
        <taxon>Mycobacteriaceae</taxon>
        <taxon>Mycolicibacterium</taxon>
    </lineage>
</organism>
<feature type="compositionally biased region" description="Pro residues" evidence="1">
    <location>
        <begin position="381"/>
        <end position="390"/>
    </location>
</feature>
<feature type="compositionally biased region" description="Pro residues" evidence="1">
    <location>
        <begin position="357"/>
        <end position="372"/>
    </location>
</feature>
<dbReference type="SUPFAM" id="SSF140453">
    <property type="entry name" value="EsxAB dimer-like"/>
    <property type="match status" value="1"/>
</dbReference>
<comment type="caution">
    <text evidence="2">The sequence shown here is derived from an EMBL/GenBank/DDBJ whole genome shotgun (WGS) entry which is preliminary data.</text>
</comment>
<evidence type="ECO:0000256" key="1">
    <source>
        <dbReference type="SAM" id="MobiDB-lite"/>
    </source>
</evidence>
<keyword evidence="3" id="KW-1185">Reference proteome</keyword>
<dbReference type="Proteomes" id="UP000547444">
    <property type="component" value="Unassembled WGS sequence"/>
</dbReference>
<dbReference type="RefSeq" id="WP_167157023.1">
    <property type="nucleotide sequence ID" value="NZ_JAANOW010000001.1"/>
</dbReference>
<reference evidence="2 3" key="1">
    <citation type="submission" date="2020-03" db="EMBL/GenBank/DDBJ databases">
        <title>Sequencing the genomes of 1000 actinobacteria strains.</title>
        <authorList>
            <person name="Klenk H.-P."/>
        </authorList>
    </citation>
    <scope>NUCLEOTIDE SEQUENCE [LARGE SCALE GENOMIC DNA]</scope>
    <source>
        <strain evidence="2 3">DSM 44556</strain>
    </source>
</reference>
<evidence type="ECO:0000313" key="2">
    <source>
        <dbReference type="EMBL" id="NIH94483.1"/>
    </source>
</evidence>
<accession>A0A7X5ZBV9</accession>
<dbReference type="AlphaFoldDB" id="A0A7X5ZBV9"/>
<protein>
    <submittedName>
        <fullName evidence="2">Uncharacterized protein</fullName>
    </submittedName>
</protein>